<keyword evidence="2" id="KW-1185">Reference proteome</keyword>
<evidence type="ECO:0000313" key="2">
    <source>
        <dbReference type="Proteomes" id="UP000886998"/>
    </source>
</evidence>
<dbReference type="Proteomes" id="UP000886998">
    <property type="component" value="Unassembled WGS sequence"/>
</dbReference>
<comment type="caution">
    <text evidence="1">The sequence shown here is derived from an EMBL/GenBank/DDBJ whole genome shotgun (WGS) entry which is preliminary data.</text>
</comment>
<dbReference type="OrthoDB" id="10559024at2759"/>
<dbReference type="AlphaFoldDB" id="A0A8X6Y7L1"/>
<gene>
    <name evidence="1" type="ORF">TNIN_139721</name>
</gene>
<name>A0A8X6Y7L1_9ARAC</name>
<reference evidence="1" key="1">
    <citation type="submission" date="2020-08" db="EMBL/GenBank/DDBJ databases">
        <title>Multicomponent nature underlies the extraordinary mechanical properties of spider dragline silk.</title>
        <authorList>
            <person name="Kono N."/>
            <person name="Nakamura H."/>
            <person name="Mori M."/>
            <person name="Yoshida Y."/>
            <person name="Ohtoshi R."/>
            <person name="Malay A.D."/>
            <person name="Moran D.A.P."/>
            <person name="Tomita M."/>
            <person name="Numata K."/>
            <person name="Arakawa K."/>
        </authorList>
    </citation>
    <scope>NUCLEOTIDE SEQUENCE</scope>
</reference>
<organism evidence="1 2">
    <name type="scientific">Trichonephila inaurata madagascariensis</name>
    <dbReference type="NCBI Taxonomy" id="2747483"/>
    <lineage>
        <taxon>Eukaryota</taxon>
        <taxon>Metazoa</taxon>
        <taxon>Ecdysozoa</taxon>
        <taxon>Arthropoda</taxon>
        <taxon>Chelicerata</taxon>
        <taxon>Arachnida</taxon>
        <taxon>Araneae</taxon>
        <taxon>Araneomorphae</taxon>
        <taxon>Entelegynae</taxon>
        <taxon>Araneoidea</taxon>
        <taxon>Nephilidae</taxon>
        <taxon>Trichonephila</taxon>
        <taxon>Trichonephila inaurata</taxon>
    </lineage>
</organism>
<protein>
    <submittedName>
        <fullName evidence="1">Uncharacterized protein</fullName>
    </submittedName>
</protein>
<dbReference type="EMBL" id="BMAV01015616">
    <property type="protein sequence ID" value="GFY65657.1"/>
    <property type="molecule type" value="Genomic_DNA"/>
</dbReference>
<accession>A0A8X6Y7L1</accession>
<sequence>MIWYSFGIGIEKKKERLQEPPDNGFELTNDGEYDMKNKLSKNTNYPVESSGESKKCFVDKFRGKCMLLNGAEVFNAQGKKIGNVEDPQDDMNYVNNSYLKESILPLSENNYFRRKMINFKKKKDKYGGKGKIVRNIEDPMDTKRSSH</sequence>
<evidence type="ECO:0000313" key="1">
    <source>
        <dbReference type="EMBL" id="GFY65657.1"/>
    </source>
</evidence>
<proteinExistence type="predicted"/>